<dbReference type="PANTHER" id="PTHR36566:SF1">
    <property type="entry name" value="PYRIDINIUM-3,5-BISTHIOCARBOXYLIC ACID MONONUCLEOTIDE NICKEL INSERTION PROTEIN"/>
    <property type="match status" value="1"/>
</dbReference>
<dbReference type="Gene3D" id="3.30.70.1380">
    <property type="entry name" value="Transcriptional regulatory protein pf0864 domain like"/>
    <property type="match status" value="1"/>
</dbReference>
<dbReference type="Proteomes" id="UP000017980">
    <property type="component" value="Unassembled WGS sequence"/>
</dbReference>
<evidence type="ECO:0000256" key="1">
    <source>
        <dbReference type="ARBA" id="ARBA00022596"/>
    </source>
</evidence>
<accession>R5XLF3</accession>
<evidence type="ECO:0008006" key="4">
    <source>
        <dbReference type="Google" id="ProtNLM"/>
    </source>
</evidence>
<sequence>MKKNRPAYKITVLCKEKDLDKFSKLLLVETSTFGVRYQKLKRVMLERKFEKIETKYGNIQIKLGYLNGKLIKVTPEYEDCKIIAKKENLPLIKVFNEINCIISEKFFLNC</sequence>
<dbReference type="Gene3D" id="3.10.20.300">
    <property type="entry name" value="mk0293 like domain"/>
    <property type="match status" value="1"/>
</dbReference>
<comment type="caution">
    <text evidence="2">The sequence shown here is derived from an EMBL/GenBank/DDBJ whole genome shotgun (WGS) entry which is preliminary data.</text>
</comment>
<protein>
    <recommendedName>
        <fullName evidence="4">TIGR00299 family protein</fullName>
    </recommendedName>
</protein>
<dbReference type="AlphaFoldDB" id="R5XLF3"/>
<dbReference type="Pfam" id="PF01969">
    <property type="entry name" value="Ni_insertion"/>
    <property type="match status" value="1"/>
</dbReference>
<proteinExistence type="predicted"/>
<evidence type="ECO:0000313" key="3">
    <source>
        <dbReference type="Proteomes" id="UP000017980"/>
    </source>
</evidence>
<keyword evidence="1" id="KW-0533">Nickel</keyword>
<organism evidence="2 3">
    <name type="scientific">Intestinibacter bartlettii CAG:1329</name>
    <dbReference type="NCBI Taxonomy" id="1263063"/>
    <lineage>
        <taxon>Bacteria</taxon>
        <taxon>Bacillati</taxon>
        <taxon>Bacillota</taxon>
        <taxon>Clostridia</taxon>
        <taxon>Peptostreptococcales</taxon>
        <taxon>Peptostreptococcaceae</taxon>
        <taxon>Intestinibacter</taxon>
    </lineage>
</organism>
<reference evidence="2" key="1">
    <citation type="submission" date="2012-11" db="EMBL/GenBank/DDBJ databases">
        <title>Dependencies among metagenomic species, viruses, plasmids and units of genetic variation.</title>
        <authorList>
            <person name="Nielsen H.B."/>
            <person name="Almeida M."/>
            <person name="Juncker A.S."/>
            <person name="Rasmussen S."/>
            <person name="Li J."/>
            <person name="Sunagawa S."/>
            <person name="Plichta D."/>
            <person name="Gautier L."/>
            <person name="Le Chatelier E."/>
            <person name="Peletier E."/>
            <person name="Bonde I."/>
            <person name="Nielsen T."/>
            <person name="Manichanh C."/>
            <person name="Arumugam M."/>
            <person name="Batto J."/>
            <person name="Santos M.B.Q.D."/>
            <person name="Blom N."/>
            <person name="Borruel N."/>
            <person name="Burgdorf K.S."/>
            <person name="Boumezbeur F."/>
            <person name="Casellas F."/>
            <person name="Dore J."/>
            <person name="Guarner F."/>
            <person name="Hansen T."/>
            <person name="Hildebrand F."/>
            <person name="Kaas R.S."/>
            <person name="Kennedy S."/>
            <person name="Kristiansen K."/>
            <person name="Kultima J.R."/>
            <person name="Leonard P."/>
            <person name="Levenez F."/>
            <person name="Lund O."/>
            <person name="Moumen B."/>
            <person name="Le Paslier D."/>
            <person name="Pons N."/>
            <person name="Pedersen O."/>
            <person name="Prifti E."/>
            <person name="Qin J."/>
            <person name="Raes J."/>
            <person name="Tap J."/>
            <person name="Tims S."/>
            <person name="Ussery D.W."/>
            <person name="Yamada T."/>
            <person name="MetaHit consortium"/>
            <person name="Renault P."/>
            <person name="Sicheritz-Ponten T."/>
            <person name="Bork P."/>
            <person name="Wang J."/>
            <person name="Brunak S."/>
            <person name="Ehrlich S.D."/>
        </authorList>
    </citation>
    <scope>NUCLEOTIDE SEQUENCE [LARGE SCALE GENOMIC DNA]</scope>
</reference>
<evidence type="ECO:0000313" key="2">
    <source>
        <dbReference type="EMBL" id="CDA09366.1"/>
    </source>
</evidence>
<dbReference type="InterPro" id="IPR002822">
    <property type="entry name" value="Ni_insertion"/>
</dbReference>
<dbReference type="PANTHER" id="PTHR36566">
    <property type="entry name" value="NICKEL INSERTION PROTEIN-RELATED"/>
    <property type="match status" value="1"/>
</dbReference>
<dbReference type="EMBL" id="CBBD010000013">
    <property type="protein sequence ID" value="CDA09366.1"/>
    <property type="molecule type" value="Genomic_DNA"/>
</dbReference>
<gene>
    <name evidence="2" type="ORF">BN488_00458</name>
</gene>
<name>R5XLF3_9FIRM</name>